<protein>
    <recommendedName>
        <fullName evidence="4">50S ribosomal protein L13</fullName>
    </recommendedName>
</protein>
<keyword evidence="2 5" id="KW-0689">Ribosomal protein</keyword>
<dbReference type="EMBL" id="PFER01000034">
    <property type="protein sequence ID" value="PJE73528.1"/>
    <property type="molecule type" value="Genomic_DNA"/>
</dbReference>
<dbReference type="InterPro" id="IPR005823">
    <property type="entry name" value="Ribosomal_uL13_bac-type"/>
</dbReference>
<proteinExistence type="inferred from homology"/>
<feature type="non-terminal residue" evidence="5">
    <location>
        <position position="87"/>
    </location>
</feature>
<comment type="similarity">
    <text evidence="1">Belongs to the universal ribosomal protein uL13 family.</text>
</comment>
<evidence type="ECO:0000256" key="1">
    <source>
        <dbReference type="ARBA" id="ARBA00006227"/>
    </source>
</evidence>
<evidence type="ECO:0000256" key="2">
    <source>
        <dbReference type="ARBA" id="ARBA00022980"/>
    </source>
</evidence>
<dbReference type="Proteomes" id="UP000230959">
    <property type="component" value="Unassembled WGS sequence"/>
</dbReference>
<dbReference type="PANTHER" id="PTHR11545:SF2">
    <property type="entry name" value="LARGE RIBOSOMAL SUBUNIT PROTEIN UL13M"/>
    <property type="match status" value="1"/>
</dbReference>
<reference evidence="6" key="1">
    <citation type="submission" date="2017-09" db="EMBL/GenBank/DDBJ databases">
        <title>Depth-based differentiation of microbial function through sediment-hosted aquifers and enrichment of novel symbionts in the deep terrestrial subsurface.</title>
        <authorList>
            <person name="Probst A.J."/>
            <person name="Ladd B."/>
            <person name="Jarett J.K."/>
            <person name="Geller-Mcgrath D.E."/>
            <person name="Sieber C.M.K."/>
            <person name="Emerson J.B."/>
            <person name="Anantharaman K."/>
            <person name="Thomas B.C."/>
            <person name="Malmstrom R."/>
            <person name="Stieglmeier M."/>
            <person name="Klingl A."/>
            <person name="Woyke T."/>
            <person name="Ryan C.M."/>
            <person name="Banfield J.F."/>
        </authorList>
    </citation>
    <scope>NUCLEOTIDE SEQUENCE [LARGE SCALE GENOMIC DNA]</scope>
</reference>
<name>A0A2M8LA94_9BACT</name>
<dbReference type="Pfam" id="PF00572">
    <property type="entry name" value="Ribosomal_L13"/>
    <property type="match status" value="1"/>
</dbReference>
<evidence type="ECO:0000256" key="3">
    <source>
        <dbReference type="ARBA" id="ARBA00023274"/>
    </source>
</evidence>
<evidence type="ECO:0000256" key="4">
    <source>
        <dbReference type="ARBA" id="ARBA00035499"/>
    </source>
</evidence>
<evidence type="ECO:0000313" key="6">
    <source>
        <dbReference type="Proteomes" id="UP000230959"/>
    </source>
</evidence>
<dbReference type="GO" id="GO:0003729">
    <property type="term" value="F:mRNA binding"/>
    <property type="evidence" value="ECO:0007669"/>
    <property type="project" value="TreeGrafter"/>
</dbReference>
<accession>A0A2M8LA94</accession>
<keyword evidence="3" id="KW-0687">Ribonucleoprotein</keyword>
<dbReference type="GO" id="GO:0003735">
    <property type="term" value="F:structural constituent of ribosome"/>
    <property type="evidence" value="ECO:0007669"/>
    <property type="project" value="InterPro"/>
</dbReference>
<evidence type="ECO:0000313" key="5">
    <source>
        <dbReference type="EMBL" id="PJE73528.1"/>
    </source>
</evidence>
<dbReference type="InterPro" id="IPR036899">
    <property type="entry name" value="Ribosomal_uL13_sf"/>
</dbReference>
<dbReference type="AlphaFoldDB" id="A0A2M8LA94"/>
<dbReference type="SUPFAM" id="SSF52161">
    <property type="entry name" value="Ribosomal protein L13"/>
    <property type="match status" value="1"/>
</dbReference>
<gene>
    <name evidence="5" type="ORF">COV02_02250</name>
</gene>
<dbReference type="Gene3D" id="3.90.1180.10">
    <property type="entry name" value="Ribosomal protein L13"/>
    <property type="match status" value="1"/>
</dbReference>
<organism evidence="5 6">
    <name type="scientific">Candidatus Terrybacteria bacterium CG10_big_fil_rev_8_21_14_0_10_41_10</name>
    <dbReference type="NCBI Taxonomy" id="1975026"/>
    <lineage>
        <taxon>Bacteria</taxon>
        <taxon>Candidatus Terryibacteriota</taxon>
    </lineage>
</organism>
<dbReference type="InterPro" id="IPR005822">
    <property type="entry name" value="Ribosomal_uL13"/>
</dbReference>
<dbReference type="GO" id="GO:0006412">
    <property type="term" value="P:translation"/>
    <property type="evidence" value="ECO:0007669"/>
    <property type="project" value="InterPro"/>
</dbReference>
<comment type="caution">
    <text evidence="5">The sequence shown here is derived from an EMBL/GenBank/DDBJ whole genome shotgun (WGS) entry which is preliminary data.</text>
</comment>
<dbReference type="GO" id="GO:0017148">
    <property type="term" value="P:negative regulation of translation"/>
    <property type="evidence" value="ECO:0007669"/>
    <property type="project" value="TreeGrafter"/>
</dbReference>
<sequence length="87" mass="9666">MKEYKIDAKNKSLGRVASEAAKALRGKNEADFKDNVAPDIKVMVSNVNDLKITGLKMDQKIYKRYSGYPGGLKEMVMSKVVEKKGKA</sequence>
<dbReference type="PIRSF" id="PIRSF002181">
    <property type="entry name" value="Ribosomal_L13"/>
    <property type="match status" value="1"/>
</dbReference>
<dbReference type="PANTHER" id="PTHR11545">
    <property type="entry name" value="RIBOSOMAL PROTEIN L13"/>
    <property type="match status" value="1"/>
</dbReference>
<dbReference type="GO" id="GO:0022625">
    <property type="term" value="C:cytosolic large ribosomal subunit"/>
    <property type="evidence" value="ECO:0007669"/>
    <property type="project" value="TreeGrafter"/>
</dbReference>